<dbReference type="AlphaFoldDB" id="A0A501W254"/>
<dbReference type="OrthoDB" id="7575400at2"/>
<dbReference type="InterPro" id="IPR035905">
    <property type="entry name" value="Barstar-like_sf"/>
</dbReference>
<gene>
    <name evidence="3" type="ORF">FJM65_16015</name>
</gene>
<comment type="similarity">
    <text evidence="1">Belongs to the barstar family.</text>
</comment>
<evidence type="ECO:0000259" key="2">
    <source>
        <dbReference type="Pfam" id="PF01337"/>
    </source>
</evidence>
<comment type="caution">
    <text evidence="3">The sequence shown here is derived from an EMBL/GenBank/DDBJ whole genome shotgun (WGS) entry which is preliminary data.</text>
</comment>
<dbReference type="InterPro" id="IPR000468">
    <property type="entry name" value="Barstar"/>
</dbReference>
<evidence type="ECO:0000313" key="3">
    <source>
        <dbReference type="EMBL" id="TPE42832.1"/>
    </source>
</evidence>
<dbReference type="SUPFAM" id="SSF52038">
    <property type="entry name" value="Barstar-related"/>
    <property type="match status" value="1"/>
</dbReference>
<name>A0A501W254_9BACT</name>
<dbReference type="RefSeq" id="WP_140622566.1">
    <property type="nucleotide sequence ID" value="NZ_VFRQ01000009.1"/>
</dbReference>
<dbReference type="Proteomes" id="UP000316727">
    <property type="component" value="Unassembled WGS sequence"/>
</dbReference>
<reference evidence="3 4" key="1">
    <citation type="submission" date="2019-06" db="EMBL/GenBank/DDBJ databases">
        <title>A novel bacterium of genus Pontibacter, isolated from marine sediment.</title>
        <authorList>
            <person name="Huang H."/>
            <person name="Mo K."/>
            <person name="Hu Y."/>
        </authorList>
    </citation>
    <scope>NUCLEOTIDE SEQUENCE [LARGE SCALE GENOMIC DNA]</scope>
    <source>
        <strain evidence="3 4">HB172049</strain>
    </source>
</reference>
<organism evidence="3 4">
    <name type="scientific">Pontibacter mangrovi</name>
    <dbReference type="NCBI Taxonomy" id="2589816"/>
    <lineage>
        <taxon>Bacteria</taxon>
        <taxon>Pseudomonadati</taxon>
        <taxon>Bacteroidota</taxon>
        <taxon>Cytophagia</taxon>
        <taxon>Cytophagales</taxon>
        <taxon>Hymenobacteraceae</taxon>
        <taxon>Pontibacter</taxon>
    </lineage>
</organism>
<dbReference type="Gene3D" id="3.30.370.10">
    <property type="entry name" value="Barstar-like"/>
    <property type="match status" value="1"/>
</dbReference>
<protein>
    <submittedName>
        <fullName evidence="3">Barnase inhibitor</fullName>
    </submittedName>
</protein>
<evidence type="ECO:0000256" key="1">
    <source>
        <dbReference type="ARBA" id="ARBA00006845"/>
    </source>
</evidence>
<dbReference type="EMBL" id="VFRQ01000009">
    <property type="protein sequence ID" value="TPE42832.1"/>
    <property type="molecule type" value="Genomic_DNA"/>
</dbReference>
<accession>A0A501W254</accession>
<keyword evidence="4" id="KW-1185">Reference proteome</keyword>
<dbReference type="Pfam" id="PF01337">
    <property type="entry name" value="Barstar"/>
    <property type="match status" value="1"/>
</dbReference>
<proteinExistence type="inferred from homology"/>
<evidence type="ECO:0000313" key="4">
    <source>
        <dbReference type="Proteomes" id="UP000316727"/>
    </source>
</evidence>
<sequence length="98" mass="11339">MKKFTIKADNLTDWKSFHREFKNILGFPDYYGENMNAWIDCVDELTEDEQAVIHIENGKSMRETVPEILDAFLECSAFVNYRKIEAGENPSLLVSLGF</sequence>
<feature type="domain" description="Barstar (barnase inhibitor)" evidence="2">
    <location>
        <begin position="1"/>
        <end position="77"/>
    </location>
</feature>